<evidence type="ECO:0000313" key="2">
    <source>
        <dbReference type="Proteomes" id="UP000240962"/>
    </source>
</evidence>
<protein>
    <submittedName>
        <fullName evidence="1">Uncharacterized protein</fullName>
    </submittedName>
</protein>
<sequence>MADKELGHASDVLNWIAVDSDGEMYGYPTEPFLERGTACSWDWDYIGKGEFCHFLGKMPIEKDLTEAECLATKVKVAPFVVYS</sequence>
<evidence type="ECO:0000313" key="1">
    <source>
        <dbReference type="EMBL" id="AUG85271.1"/>
    </source>
</evidence>
<accession>A0A2H5BGZ4</accession>
<dbReference type="EMBL" id="MG649967">
    <property type="protein sequence ID" value="AUG85271.1"/>
    <property type="molecule type" value="Genomic_DNA"/>
</dbReference>
<organism evidence="1 2">
    <name type="scientific">Vibrio phage Thalassa</name>
    <dbReference type="NCBI Taxonomy" id="2570301"/>
    <lineage>
        <taxon>Viruses</taxon>
        <taxon>Duplodnaviria</taxon>
        <taxon>Heunggongvirae</taxon>
        <taxon>Uroviricota</taxon>
        <taxon>Caudoviricetes</taxon>
        <taxon>Demerecviridae</taxon>
        <taxon>Ermolyevavirinae</taxon>
        <taxon>Thalassavirus</taxon>
        <taxon>Thalassavirus thalassa</taxon>
    </lineage>
</organism>
<keyword evidence="2" id="KW-1185">Reference proteome</keyword>
<dbReference type="Proteomes" id="UP000240962">
    <property type="component" value="Segment"/>
</dbReference>
<gene>
    <name evidence="1" type="ORF">THALASSA_69</name>
</gene>
<name>A0A2H5BGZ4_9CAUD</name>
<reference evidence="2" key="1">
    <citation type="submission" date="2017-12" db="EMBL/GenBank/DDBJ databases">
        <authorList>
            <person name="Page C.L."/>
            <person name="McFadden E.F."/>
            <person name="Syed A.X."/>
            <person name="Lafty E.M."/>
            <person name="Hyatt D.A."/>
            <person name="Farronato D.M."/>
            <person name="Dong S.Z."/>
            <person name="Apostolopoulos E.L."/>
            <person name="Broussard G.W."/>
        </authorList>
    </citation>
    <scope>NUCLEOTIDE SEQUENCE [LARGE SCALE GENOMIC DNA]</scope>
</reference>
<proteinExistence type="predicted"/>